<dbReference type="InterPro" id="IPR008144">
    <property type="entry name" value="Guanylate_kin-like_dom"/>
</dbReference>
<dbReference type="PANTHER" id="PTHR42680:SF3">
    <property type="entry name" value="DCTP DEAMINASE"/>
    <property type="match status" value="1"/>
</dbReference>
<dbReference type="SUPFAM" id="SSF51283">
    <property type="entry name" value="dUTPase-like"/>
    <property type="match status" value="1"/>
</dbReference>
<protein>
    <recommendedName>
        <fullName evidence="3">Guanylate kinase-like domain-containing protein</fullName>
    </recommendedName>
</protein>
<dbReference type="InterPro" id="IPR011962">
    <property type="entry name" value="dCTP_deaminase"/>
</dbReference>
<evidence type="ECO:0000313" key="4">
    <source>
        <dbReference type="EMBL" id="PPJ30650.1"/>
    </source>
</evidence>
<dbReference type="PANTHER" id="PTHR42680">
    <property type="entry name" value="DCTP DEAMINASE"/>
    <property type="match status" value="1"/>
</dbReference>
<organism evidence="4 5">
    <name type="scientific">Nocardia nova</name>
    <dbReference type="NCBI Taxonomy" id="37330"/>
    <lineage>
        <taxon>Bacteria</taxon>
        <taxon>Bacillati</taxon>
        <taxon>Actinomycetota</taxon>
        <taxon>Actinomycetes</taxon>
        <taxon>Mycobacteriales</taxon>
        <taxon>Nocardiaceae</taxon>
        <taxon>Nocardia</taxon>
    </lineage>
</organism>
<reference evidence="4 5" key="1">
    <citation type="submission" date="2018-02" db="EMBL/GenBank/DDBJ databases">
        <title>8 Nocardia nova and 1 Nocardia cyriacigeorgica strain used for evolution to TMP-SMX.</title>
        <authorList>
            <person name="Mehta H."/>
            <person name="Weng J."/>
            <person name="Shamoo Y."/>
        </authorList>
    </citation>
    <scope>NUCLEOTIDE SEQUENCE [LARGE SCALE GENOMIC DNA]</scope>
    <source>
        <strain evidence="4 5">BAA2227</strain>
    </source>
</reference>
<evidence type="ECO:0000313" key="5">
    <source>
        <dbReference type="Proteomes" id="UP000238356"/>
    </source>
</evidence>
<name>A0A2S6AAZ0_9NOCA</name>
<dbReference type="InterPro" id="IPR027417">
    <property type="entry name" value="P-loop_NTPase"/>
</dbReference>
<dbReference type="Gene3D" id="2.70.40.10">
    <property type="match status" value="1"/>
</dbReference>
<keyword evidence="2" id="KW-0812">Transmembrane</keyword>
<dbReference type="Pfam" id="PF22769">
    <property type="entry name" value="DCD"/>
    <property type="match status" value="1"/>
</dbReference>
<keyword evidence="1" id="KW-0546">Nucleotide metabolism</keyword>
<dbReference type="GO" id="GO:0008829">
    <property type="term" value="F:dCTP deaminase activity"/>
    <property type="evidence" value="ECO:0007669"/>
    <property type="project" value="InterPro"/>
</dbReference>
<dbReference type="InterPro" id="IPR036157">
    <property type="entry name" value="dUTPase-like_sf"/>
</dbReference>
<evidence type="ECO:0000259" key="3">
    <source>
        <dbReference type="PROSITE" id="PS50052"/>
    </source>
</evidence>
<dbReference type="Gene3D" id="3.40.50.300">
    <property type="entry name" value="P-loop containing nucleotide triphosphate hydrolases"/>
    <property type="match status" value="1"/>
</dbReference>
<sequence>MRALCRKEGYRIVKSVTTRPPRGEEDDRRSVSDDEFRQLDESGEFISTSTIFNHRYALHRAGLDAALNPGSPVYVVDFALENWQDIAAFDGAMMGILVMPPSEEELKRRLRSQARVKRIDDAVDQYRFCLESIENGLPPIVGDRIVINEDILTAISSVSSLVQPVAGPQARMERPEEDAVGFMDDRDIRRAMERGELFERGTWSHENVHQASYGLRLDSEVMLATVSAEAASGRRDYRVVQVREGEGIRLNPGDTALLYSAEHFRLPADTLALTIPRGLLVAQSLLAGASYADPGFSGRFCVPVTNGSARIVTLQPGLEIVRVLFFRLGRDVQRAWSAADATSLRAFVESAPSDAPISEDELRTMSTQQLLETAQRRSNSAPVAKQLTLRLRRLYVIAMGAAVLWPVMLQFVNSDFVRRWLVSRHFGGAGVAGFIGNIAAGIVTAVLIWGFSVVSQRVRRPRRIRAVSTGTADK</sequence>
<dbReference type="GO" id="GO:0006229">
    <property type="term" value="P:dUTP biosynthetic process"/>
    <property type="evidence" value="ECO:0007669"/>
    <property type="project" value="InterPro"/>
</dbReference>
<dbReference type="PROSITE" id="PS50052">
    <property type="entry name" value="GUANYLATE_KINASE_2"/>
    <property type="match status" value="1"/>
</dbReference>
<keyword evidence="2" id="KW-0472">Membrane</keyword>
<evidence type="ECO:0000256" key="1">
    <source>
        <dbReference type="ARBA" id="ARBA00023080"/>
    </source>
</evidence>
<keyword evidence="5" id="KW-1185">Reference proteome</keyword>
<dbReference type="AlphaFoldDB" id="A0A2S6AAZ0"/>
<gene>
    <name evidence="4" type="ORF">C5F51_09380</name>
</gene>
<dbReference type="Proteomes" id="UP000238356">
    <property type="component" value="Unassembled WGS sequence"/>
</dbReference>
<comment type="caution">
    <text evidence="4">The sequence shown here is derived from an EMBL/GenBank/DDBJ whole genome shotgun (WGS) entry which is preliminary data.</text>
</comment>
<keyword evidence="2" id="KW-1133">Transmembrane helix</keyword>
<accession>A0A2S6AAZ0</accession>
<dbReference type="SUPFAM" id="SSF52540">
    <property type="entry name" value="P-loop containing nucleoside triphosphate hydrolases"/>
    <property type="match status" value="1"/>
</dbReference>
<proteinExistence type="predicted"/>
<feature type="transmembrane region" description="Helical" evidence="2">
    <location>
        <begin position="432"/>
        <end position="454"/>
    </location>
</feature>
<evidence type="ECO:0000256" key="2">
    <source>
        <dbReference type="SAM" id="Phobius"/>
    </source>
</evidence>
<dbReference type="EMBL" id="PSZD01000004">
    <property type="protein sequence ID" value="PPJ30650.1"/>
    <property type="molecule type" value="Genomic_DNA"/>
</dbReference>
<feature type="domain" description="Guanylate kinase-like" evidence="3">
    <location>
        <begin position="1"/>
        <end position="163"/>
    </location>
</feature>
<feature type="transmembrane region" description="Helical" evidence="2">
    <location>
        <begin position="394"/>
        <end position="412"/>
    </location>
</feature>